<dbReference type="Proteomes" id="UP000179807">
    <property type="component" value="Unassembled WGS sequence"/>
</dbReference>
<feature type="compositionally biased region" description="Low complexity" evidence="1">
    <location>
        <begin position="146"/>
        <end position="169"/>
    </location>
</feature>
<gene>
    <name evidence="2" type="ORF">TRFO_25852</name>
</gene>
<dbReference type="VEuPathDB" id="TrichDB:TRFO_25852"/>
<feature type="region of interest" description="Disordered" evidence="1">
    <location>
        <begin position="131"/>
        <end position="177"/>
    </location>
</feature>
<dbReference type="AlphaFoldDB" id="A0A1J4K3Y5"/>
<dbReference type="RefSeq" id="XP_068359297.1">
    <property type="nucleotide sequence ID" value="XM_068504606.1"/>
</dbReference>
<proteinExistence type="predicted"/>
<dbReference type="GeneID" id="94839310"/>
<accession>A0A1J4K3Y5</accession>
<protein>
    <submittedName>
        <fullName evidence="2">Uncharacterized protein</fullName>
    </submittedName>
</protein>
<comment type="caution">
    <text evidence="2">The sequence shown here is derived from an EMBL/GenBank/DDBJ whole genome shotgun (WGS) entry which is preliminary data.</text>
</comment>
<reference evidence="2" key="1">
    <citation type="submission" date="2016-10" db="EMBL/GenBank/DDBJ databases">
        <authorList>
            <person name="Benchimol M."/>
            <person name="Almeida L.G."/>
            <person name="Vasconcelos A.T."/>
            <person name="Perreira-Neves A."/>
            <person name="Rosa I.A."/>
            <person name="Tasca T."/>
            <person name="Bogo M.R."/>
            <person name="de Souza W."/>
        </authorList>
    </citation>
    <scope>NUCLEOTIDE SEQUENCE [LARGE SCALE GENOMIC DNA]</scope>
    <source>
        <strain evidence="2">K</strain>
    </source>
</reference>
<keyword evidence="3" id="KW-1185">Reference proteome</keyword>
<evidence type="ECO:0000256" key="1">
    <source>
        <dbReference type="SAM" id="MobiDB-lite"/>
    </source>
</evidence>
<dbReference type="EMBL" id="MLAK01000734">
    <property type="protein sequence ID" value="OHT06161.1"/>
    <property type="molecule type" value="Genomic_DNA"/>
</dbReference>
<sequence>MENGQNENLFLQIIPLKVRDSKLIQKADNNPLQRIKVSSDTTLFTIASYILRLAEKETQDKSIVYLYTMYGRKSVEFPQSFTIEHYFFITGQSKDGEIRYSFVDKDDHFSQTKQIPKTSFVIKSVMNEETVLPNDSETTQHDEYSSNEANDSSDSNSFDNSDNHNSNSNVAHSPVYQYPEPSFQIPPLIGDSNFQPPSNFGDSNFALNSMNQVIHTGISFFSMSYGFLPQASTSFIDASRMNDNSTNSSSDKVSDEVVSLKNDLEQILKK</sequence>
<evidence type="ECO:0000313" key="2">
    <source>
        <dbReference type="EMBL" id="OHT06161.1"/>
    </source>
</evidence>
<name>A0A1J4K3Y5_9EUKA</name>
<evidence type="ECO:0000313" key="3">
    <source>
        <dbReference type="Proteomes" id="UP000179807"/>
    </source>
</evidence>
<organism evidence="2 3">
    <name type="scientific">Tritrichomonas foetus</name>
    <dbReference type="NCBI Taxonomy" id="1144522"/>
    <lineage>
        <taxon>Eukaryota</taxon>
        <taxon>Metamonada</taxon>
        <taxon>Parabasalia</taxon>
        <taxon>Tritrichomonadida</taxon>
        <taxon>Tritrichomonadidae</taxon>
        <taxon>Tritrichomonas</taxon>
    </lineage>
</organism>